<feature type="compositionally biased region" description="Polar residues" evidence="1">
    <location>
        <begin position="322"/>
        <end position="331"/>
    </location>
</feature>
<evidence type="ECO:0000256" key="1">
    <source>
        <dbReference type="SAM" id="MobiDB-lite"/>
    </source>
</evidence>
<protein>
    <submittedName>
        <fullName evidence="2">Pleckstrin like domain containing family G member 3</fullName>
    </submittedName>
</protein>
<reference evidence="2" key="1">
    <citation type="submission" date="2023-04" db="EMBL/GenBank/DDBJ databases">
        <title>Chromosome-level genome of Chaenocephalus aceratus.</title>
        <authorList>
            <person name="Park H."/>
        </authorList>
    </citation>
    <scope>NUCLEOTIDE SEQUENCE</scope>
    <source>
        <strain evidence="2">DE</strain>
        <tissue evidence="2">Muscle</tissue>
    </source>
</reference>
<evidence type="ECO:0000313" key="2">
    <source>
        <dbReference type="EMBL" id="KAK1900047.1"/>
    </source>
</evidence>
<feature type="compositionally biased region" description="Polar residues" evidence="1">
    <location>
        <begin position="177"/>
        <end position="197"/>
    </location>
</feature>
<feature type="compositionally biased region" description="Basic and acidic residues" evidence="1">
    <location>
        <begin position="262"/>
        <end position="279"/>
    </location>
</feature>
<feature type="region of interest" description="Disordered" evidence="1">
    <location>
        <begin position="218"/>
        <end position="243"/>
    </location>
</feature>
<sequence>MPPLCPPPTLSITEEILEFINQSRAREGLKAIHCDPPEQVLDQPKESPPPEQTNFTCPLPPVACPSSPELIPTMQLEQETAEMEDDGILQSQSEDLDEESKPGDETITNEVQEIEEVEKDVEADEESQVEVIEQEKEEETRTRDEDEEQKLDLNPCILPKEEQVSSCQSLKEEEESTISSPNPNPTLQRCQLPTRSSHLTKRDKKIIEKIRSYYEAAAEAEQEQLQEADEDGEGEGVESIRRNSFSQIPSGLVKTSVSRFDVNGHQEELESAGSRRTEATDAEMEPHSPISHISCPTVLSADAEHDGQVDDPISSLDFEAQGTMSSVMQDNETPKQEDLNLESNQDVAVGEEADIQTKKRTPARNQ</sequence>
<proteinExistence type="predicted"/>
<accession>A0AAD9CF52</accession>
<comment type="caution">
    <text evidence="2">The sequence shown here is derived from an EMBL/GenBank/DDBJ whole genome shotgun (WGS) entry which is preliminary data.</text>
</comment>
<evidence type="ECO:0000313" key="3">
    <source>
        <dbReference type="Proteomes" id="UP001228049"/>
    </source>
</evidence>
<dbReference type="Proteomes" id="UP001228049">
    <property type="component" value="Unassembled WGS sequence"/>
</dbReference>
<feature type="compositionally biased region" description="Acidic residues" evidence="1">
    <location>
        <begin position="218"/>
        <end position="236"/>
    </location>
</feature>
<gene>
    <name evidence="2" type="ORF">KUDE01_000834</name>
</gene>
<dbReference type="AlphaFoldDB" id="A0AAD9CF52"/>
<organism evidence="2 3">
    <name type="scientific">Dissostichus eleginoides</name>
    <name type="common">Patagonian toothfish</name>
    <name type="synonym">Dissostichus amissus</name>
    <dbReference type="NCBI Taxonomy" id="100907"/>
    <lineage>
        <taxon>Eukaryota</taxon>
        <taxon>Metazoa</taxon>
        <taxon>Chordata</taxon>
        <taxon>Craniata</taxon>
        <taxon>Vertebrata</taxon>
        <taxon>Euteleostomi</taxon>
        <taxon>Actinopterygii</taxon>
        <taxon>Neopterygii</taxon>
        <taxon>Teleostei</taxon>
        <taxon>Neoteleostei</taxon>
        <taxon>Acanthomorphata</taxon>
        <taxon>Eupercaria</taxon>
        <taxon>Perciformes</taxon>
        <taxon>Notothenioidei</taxon>
        <taxon>Nototheniidae</taxon>
        <taxon>Dissostichus</taxon>
    </lineage>
</organism>
<name>A0AAD9CF52_DISEL</name>
<dbReference type="EMBL" id="JASDAP010000007">
    <property type="protein sequence ID" value="KAK1900047.1"/>
    <property type="molecule type" value="Genomic_DNA"/>
</dbReference>
<feature type="region of interest" description="Disordered" evidence="1">
    <location>
        <begin position="34"/>
        <end position="203"/>
    </location>
</feature>
<feature type="compositionally biased region" description="Acidic residues" evidence="1">
    <location>
        <begin position="112"/>
        <end position="128"/>
    </location>
</feature>
<keyword evidence="3" id="KW-1185">Reference proteome</keyword>
<feature type="region of interest" description="Disordered" evidence="1">
    <location>
        <begin position="261"/>
        <end position="366"/>
    </location>
</feature>